<protein>
    <submittedName>
        <fullName evidence="1">Uncharacterized protein</fullName>
    </submittedName>
</protein>
<name>A0A2T1LU28_9CHRO</name>
<dbReference type="EMBL" id="PXOH01000024">
    <property type="protein sequence ID" value="PSF34933.1"/>
    <property type="molecule type" value="Genomic_DNA"/>
</dbReference>
<sequence>MTYSTVFQQAQTQTPTATCAVCPFFKDYEEPRGRGWCNVFDHHVFRHHPCTNTCRSAIQSLLDLEPVTVRVELASKELDPDEDTPVHLHSFVTKVTVSKPTKQDVENAIALLGHSSEYDIAYYWIPQEFQESDAI</sequence>
<dbReference type="OrthoDB" id="424853at2"/>
<keyword evidence="2" id="KW-1185">Reference proteome</keyword>
<accession>A0A2T1LU28</accession>
<gene>
    <name evidence="1" type="ORF">C7H19_18170</name>
</gene>
<evidence type="ECO:0000313" key="1">
    <source>
        <dbReference type="EMBL" id="PSF34933.1"/>
    </source>
</evidence>
<dbReference type="RefSeq" id="WP_106458341.1">
    <property type="nucleotide sequence ID" value="NZ_PXOH01000024.1"/>
</dbReference>
<comment type="caution">
    <text evidence="1">The sequence shown here is derived from an EMBL/GenBank/DDBJ whole genome shotgun (WGS) entry which is preliminary data.</text>
</comment>
<organism evidence="1 2">
    <name type="scientific">Aphanothece hegewaldii CCALA 016</name>
    <dbReference type="NCBI Taxonomy" id="2107694"/>
    <lineage>
        <taxon>Bacteria</taxon>
        <taxon>Bacillati</taxon>
        <taxon>Cyanobacteriota</taxon>
        <taxon>Cyanophyceae</taxon>
        <taxon>Oscillatoriophycideae</taxon>
        <taxon>Chroococcales</taxon>
        <taxon>Aphanothecaceae</taxon>
        <taxon>Aphanothece</taxon>
    </lineage>
</organism>
<proteinExistence type="predicted"/>
<evidence type="ECO:0000313" key="2">
    <source>
        <dbReference type="Proteomes" id="UP000239001"/>
    </source>
</evidence>
<reference evidence="1 2" key="1">
    <citation type="submission" date="2018-03" db="EMBL/GenBank/DDBJ databases">
        <title>The ancient ancestry and fast evolution of plastids.</title>
        <authorList>
            <person name="Moore K.R."/>
            <person name="Magnabosco C."/>
            <person name="Momper L."/>
            <person name="Gold D.A."/>
            <person name="Bosak T."/>
            <person name="Fournier G.P."/>
        </authorList>
    </citation>
    <scope>NUCLEOTIDE SEQUENCE [LARGE SCALE GENOMIC DNA]</scope>
    <source>
        <strain evidence="1 2">CCALA 016</strain>
    </source>
</reference>
<dbReference type="Proteomes" id="UP000239001">
    <property type="component" value="Unassembled WGS sequence"/>
</dbReference>
<dbReference type="AlphaFoldDB" id="A0A2T1LU28"/>
<reference evidence="1 2" key="2">
    <citation type="submission" date="2018-03" db="EMBL/GenBank/DDBJ databases">
        <authorList>
            <person name="Keele B.F."/>
        </authorList>
    </citation>
    <scope>NUCLEOTIDE SEQUENCE [LARGE SCALE GENOMIC DNA]</scope>
    <source>
        <strain evidence="1 2">CCALA 016</strain>
    </source>
</reference>